<evidence type="ECO:0000256" key="1">
    <source>
        <dbReference type="SAM" id="MobiDB-lite"/>
    </source>
</evidence>
<name>A0A8J6BNL4_ZIZPA</name>
<protein>
    <submittedName>
        <fullName evidence="2">Uncharacterized protein</fullName>
    </submittedName>
</protein>
<gene>
    <name evidence="2" type="ORF">GUJ93_ZPchr0011g28787</name>
</gene>
<reference evidence="2" key="1">
    <citation type="journal article" date="2021" name="bioRxiv">
        <title>Whole Genome Assembly and Annotation of Northern Wild Rice, Zizania palustris L., Supports a Whole Genome Duplication in the Zizania Genus.</title>
        <authorList>
            <person name="Haas M."/>
            <person name="Kono T."/>
            <person name="Macchietto M."/>
            <person name="Millas R."/>
            <person name="McGilp L."/>
            <person name="Shao M."/>
            <person name="Duquette J."/>
            <person name="Hirsch C.N."/>
            <person name="Kimball J."/>
        </authorList>
    </citation>
    <scope>NUCLEOTIDE SEQUENCE</scope>
    <source>
        <tissue evidence="2">Fresh leaf tissue</tissue>
    </source>
</reference>
<accession>A0A8J6BNL4</accession>
<comment type="caution">
    <text evidence="2">The sequence shown here is derived from an EMBL/GenBank/DDBJ whole genome shotgun (WGS) entry which is preliminary data.</text>
</comment>
<dbReference type="Proteomes" id="UP000729402">
    <property type="component" value="Unassembled WGS sequence"/>
</dbReference>
<organism evidence="2 3">
    <name type="scientific">Zizania palustris</name>
    <name type="common">Northern wild rice</name>
    <dbReference type="NCBI Taxonomy" id="103762"/>
    <lineage>
        <taxon>Eukaryota</taxon>
        <taxon>Viridiplantae</taxon>
        <taxon>Streptophyta</taxon>
        <taxon>Embryophyta</taxon>
        <taxon>Tracheophyta</taxon>
        <taxon>Spermatophyta</taxon>
        <taxon>Magnoliopsida</taxon>
        <taxon>Liliopsida</taxon>
        <taxon>Poales</taxon>
        <taxon>Poaceae</taxon>
        <taxon>BOP clade</taxon>
        <taxon>Oryzoideae</taxon>
        <taxon>Oryzeae</taxon>
        <taxon>Zizaniinae</taxon>
        <taxon>Zizania</taxon>
    </lineage>
</organism>
<evidence type="ECO:0000313" key="2">
    <source>
        <dbReference type="EMBL" id="KAG8090734.1"/>
    </source>
</evidence>
<dbReference type="AlphaFoldDB" id="A0A8J6BNL4"/>
<evidence type="ECO:0000313" key="3">
    <source>
        <dbReference type="Proteomes" id="UP000729402"/>
    </source>
</evidence>
<sequence length="98" mass="11101">MAMSDDDASFCAHRRLLAETACARGHCYGYNEEMCLCAARRRQGLGGALGMTRFVGLGRRRTTRDGFNRHGRQMREYERCAASGEERAHEEERRDGAN</sequence>
<dbReference type="EMBL" id="JAAALK010000081">
    <property type="protein sequence ID" value="KAG8090734.1"/>
    <property type="molecule type" value="Genomic_DNA"/>
</dbReference>
<reference evidence="2" key="2">
    <citation type="submission" date="2021-02" db="EMBL/GenBank/DDBJ databases">
        <authorList>
            <person name="Kimball J.A."/>
            <person name="Haas M.W."/>
            <person name="Macchietto M."/>
            <person name="Kono T."/>
            <person name="Duquette J."/>
            <person name="Shao M."/>
        </authorList>
    </citation>
    <scope>NUCLEOTIDE SEQUENCE</scope>
    <source>
        <tissue evidence="2">Fresh leaf tissue</tissue>
    </source>
</reference>
<feature type="region of interest" description="Disordered" evidence="1">
    <location>
        <begin position="78"/>
        <end position="98"/>
    </location>
</feature>
<proteinExistence type="predicted"/>
<keyword evidence="3" id="KW-1185">Reference proteome</keyword>